<name>A0A2K1Y3K5_POPTR</name>
<keyword evidence="2" id="KW-1185">Reference proteome</keyword>
<dbReference type="InParanoid" id="A0A2K1Y3K5"/>
<reference evidence="1 2" key="1">
    <citation type="journal article" date="2006" name="Science">
        <title>The genome of black cottonwood, Populus trichocarpa (Torr. &amp; Gray).</title>
        <authorList>
            <person name="Tuskan G.A."/>
            <person name="Difazio S."/>
            <person name="Jansson S."/>
            <person name="Bohlmann J."/>
            <person name="Grigoriev I."/>
            <person name="Hellsten U."/>
            <person name="Putnam N."/>
            <person name="Ralph S."/>
            <person name="Rombauts S."/>
            <person name="Salamov A."/>
            <person name="Schein J."/>
            <person name="Sterck L."/>
            <person name="Aerts A."/>
            <person name="Bhalerao R.R."/>
            <person name="Bhalerao R.P."/>
            <person name="Blaudez D."/>
            <person name="Boerjan W."/>
            <person name="Brun A."/>
            <person name="Brunner A."/>
            <person name="Busov V."/>
            <person name="Campbell M."/>
            <person name="Carlson J."/>
            <person name="Chalot M."/>
            <person name="Chapman J."/>
            <person name="Chen G.L."/>
            <person name="Cooper D."/>
            <person name="Coutinho P.M."/>
            <person name="Couturier J."/>
            <person name="Covert S."/>
            <person name="Cronk Q."/>
            <person name="Cunningham R."/>
            <person name="Davis J."/>
            <person name="Degroeve S."/>
            <person name="Dejardin A."/>
            <person name="Depamphilis C."/>
            <person name="Detter J."/>
            <person name="Dirks B."/>
            <person name="Dubchak I."/>
            <person name="Duplessis S."/>
            <person name="Ehlting J."/>
            <person name="Ellis B."/>
            <person name="Gendler K."/>
            <person name="Goodstein D."/>
            <person name="Gribskov M."/>
            <person name="Grimwood J."/>
            <person name="Groover A."/>
            <person name="Gunter L."/>
            <person name="Hamberger B."/>
            <person name="Heinze B."/>
            <person name="Helariutta Y."/>
            <person name="Henrissat B."/>
            <person name="Holligan D."/>
            <person name="Holt R."/>
            <person name="Huang W."/>
            <person name="Islam-Faridi N."/>
            <person name="Jones S."/>
            <person name="Jones-Rhoades M."/>
            <person name="Jorgensen R."/>
            <person name="Joshi C."/>
            <person name="Kangasjarvi J."/>
            <person name="Karlsson J."/>
            <person name="Kelleher C."/>
            <person name="Kirkpatrick R."/>
            <person name="Kirst M."/>
            <person name="Kohler A."/>
            <person name="Kalluri U."/>
            <person name="Larimer F."/>
            <person name="Leebens-Mack J."/>
            <person name="Leple J.C."/>
            <person name="Locascio P."/>
            <person name="Lou Y."/>
            <person name="Lucas S."/>
            <person name="Martin F."/>
            <person name="Montanini B."/>
            <person name="Napoli C."/>
            <person name="Nelson D.R."/>
            <person name="Nelson C."/>
            <person name="Nieminen K."/>
            <person name="Nilsson O."/>
            <person name="Pereda V."/>
            <person name="Peter G."/>
            <person name="Philippe R."/>
            <person name="Pilate G."/>
            <person name="Poliakov A."/>
            <person name="Razumovskaya J."/>
            <person name="Richardson P."/>
            <person name="Rinaldi C."/>
            <person name="Ritland K."/>
            <person name="Rouze P."/>
            <person name="Ryaboy D."/>
            <person name="Schmutz J."/>
            <person name="Schrader J."/>
            <person name="Segerman B."/>
            <person name="Shin H."/>
            <person name="Siddiqui A."/>
            <person name="Sterky F."/>
            <person name="Terry A."/>
            <person name="Tsai C.J."/>
            <person name="Uberbacher E."/>
            <person name="Unneberg P."/>
            <person name="Vahala J."/>
            <person name="Wall K."/>
            <person name="Wessler S."/>
            <person name="Yang G."/>
            <person name="Yin T."/>
            <person name="Douglas C."/>
            <person name="Marra M."/>
            <person name="Sandberg G."/>
            <person name="Van de Peer Y."/>
            <person name="Rokhsar D."/>
        </authorList>
    </citation>
    <scope>NUCLEOTIDE SEQUENCE [LARGE SCALE GENOMIC DNA]</scope>
    <source>
        <strain evidence="2">cv. Nisqually</strain>
    </source>
</reference>
<evidence type="ECO:0000313" key="2">
    <source>
        <dbReference type="Proteomes" id="UP000006729"/>
    </source>
</evidence>
<dbReference type="AlphaFoldDB" id="A0A2K1Y3K5"/>
<protein>
    <submittedName>
        <fullName evidence="1">Uncharacterized protein</fullName>
    </submittedName>
</protein>
<gene>
    <name evidence="1" type="ORF">POPTR_013G097700</name>
</gene>
<dbReference type="Proteomes" id="UP000006729">
    <property type="component" value="Chromosome 13"/>
</dbReference>
<proteinExistence type="predicted"/>
<organism evidence="1 2">
    <name type="scientific">Populus trichocarpa</name>
    <name type="common">Western balsam poplar</name>
    <name type="synonym">Populus balsamifera subsp. trichocarpa</name>
    <dbReference type="NCBI Taxonomy" id="3694"/>
    <lineage>
        <taxon>Eukaryota</taxon>
        <taxon>Viridiplantae</taxon>
        <taxon>Streptophyta</taxon>
        <taxon>Embryophyta</taxon>
        <taxon>Tracheophyta</taxon>
        <taxon>Spermatophyta</taxon>
        <taxon>Magnoliopsida</taxon>
        <taxon>eudicotyledons</taxon>
        <taxon>Gunneridae</taxon>
        <taxon>Pentapetalae</taxon>
        <taxon>rosids</taxon>
        <taxon>fabids</taxon>
        <taxon>Malpighiales</taxon>
        <taxon>Salicaceae</taxon>
        <taxon>Saliceae</taxon>
        <taxon>Populus</taxon>
    </lineage>
</organism>
<sequence>MDLISYQPLIFFFLVNCHQSTVSSDCKTSCDLPSCLHVHQSSQHEGKNIARIFIMLGQVLVFAHGFGLG</sequence>
<accession>A0A2K1Y3K5</accession>
<dbReference type="EMBL" id="CM009302">
    <property type="protein sequence ID" value="PNT07613.1"/>
    <property type="molecule type" value="Genomic_DNA"/>
</dbReference>
<evidence type="ECO:0000313" key="1">
    <source>
        <dbReference type="EMBL" id="PNT07613.1"/>
    </source>
</evidence>